<evidence type="ECO:0000313" key="2">
    <source>
        <dbReference type="Proteomes" id="UP001201873"/>
    </source>
</evidence>
<dbReference type="EMBL" id="JALKFT010000007">
    <property type="protein sequence ID" value="MCK9875964.1"/>
    <property type="molecule type" value="Genomic_DNA"/>
</dbReference>
<protein>
    <submittedName>
        <fullName evidence="1">Uncharacterized protein</fullName>
    </submittedName>
</protein>
<dbReference type="RefSeq" id="WP_248815280.1">
    <property type="nucleotide sequence ID" value="NZ_JALKFT010000007.1"/>
</dbReference>
<dbReference type="Proteomes" id="UP001201873">
    <property type="component" value="Unassembled WGS sequence"/>
</dbReference>
<organism evidence="1 2">
    <name type="scientific">Frankia umida</name>
    <dbReference type="NCBI Taxonomy" id="573489"/>
    <lineage>
        <taxon>Bacteria</taxon>
        <taxon>Bacillati</taxon>
        <taxon>Actinomycetota</taxon>
        <taxon>Actinomycetes</taxon>
        <taxon>Frankiales</taxon>
        <taxon>Frankiaceae</taxon>
        <taxon>Frankia</taxon>
    </lineage>
</organism>
<comment type="caution">
    <text evidence="1">The sequence shown here is derived from an EMBL/GenBank/DDBJ whole genome shotgun (WGS) entry which is preliminary data.</text>
</comment>
<sequence length="153" mass="16277">MNSREPVGASDPGPTDQNIIDHIALELQLILGAHHGQGYGGVVVSAARGVVTVYRTEEHAAGIDAVIAGRSDARHIRVASARHSHACLSEIRDRVSADLDYWRRRGTVLTSLGIGARGEAVDIGVESLVEVAAVEQRYDGLPVAVTVVRPIPF</sequence>
<keyword evidence="2" id="KW-1185">Reference proteome</keyword>
<evidence type="ECO:0000313" key="1">
    <source>
        <dbReference type="EMBL" id="MCK9875964.1"/>
    </source>
</evidence>
<accession>A0ABT0JXB7</accession>
<gene>
    <name evidence="1" type="ORF">MXD59_09280</name>
</gene>
<reference evidence="1 2" key="1">
    <citation type="submission" date="2022-04" db="EMBL/GenBank/DDBJ databases">
        <title>Genome diversity in the genus Frankia.</title>
        <authorList>
            <person name="Carlos-Shanley C."/>
            <person name="Hahn D."/>
        </authorList>
    </citation>
    <scope>NUCLEOTIDE SEQUENCE [LARGE SCALE GENOMIC DNA]</scope>
    <source>
        <strain evidence="1 2">Ag45/Mut15</strain>
    </source>
</reference>
<proteinExistence type="predicted"/>
<name>A0ABT0JXB7_9ACTN</name>